<feature type="compositionally biased region" description="Polar residues" evidence="1">
    <location>
        <begin position="239"/>
        <end position="252"/>
    </location>
</feature>
<evidence type="ECO:0000313" key="2">
    <source>
        <dbReference type="EMBL" id="KAK4113566.1"/>
    </source>
</evidence>
<feature type="compositionally biased region" description="Polar residues" evidence="1">
    <location>
        <begin position="475"/>
        <end position="488"/>
    </location>
</feature>
<organism evidence="2 3">
    <name type="scientific">Canariomyces notabilis</name>
    <dbReference type="NCBI Taxonomy" id="2074819"/>
    <lineage>
        <taxon>Eukaryota</taxon>
        <taxon>Fungi</taxon>
        <taxon>Dikarya</taxon>
        <taxon>Ascomycota</taxon>
        <taxon>Pezizomycotina</taxon>
        <taxon>Sordariomycetes</taxon>
        <taxon>Sordariomycetidae</taxon>
        <taxon>Sordariales</taxon>
        <taxon>Chaetomiaceae</taxon>
        <taxon>Canariomyces</taxon>
    </lineage>
</organism>
<dbReference type="RefSeq" id="XP_064671136.1">
    <property type="nucleotide sequence ID" value="XM_064810361.1"/>
</dbReference>
<keyword evidence="3" id="KW-1185">Reference proteome</keyword>
<accession>A0AAN6TG62</accession>
<dbReference type="GeneID" id="89934486"/>
<feature type="compositionally biased region" description="Low complexity" evidence="1">
    <location>
        <begin position="644"/>
        <end position="655"/>
    </location>
</feature>
<dbReference type="EMBL" id="MU853339">
    <property type="protein sequence ID" value="KAK4113566.1"/>
    <property type="molecule type" value="Genomic_DNA"/>
</dbReference>
<reference evidence="2" key="1">
    <citation type="journal article" date="2023" name="Mol. Phylogenet. Evol.">
        <title>Genome-scale phylogeny and comparative genomics of the fungal order Sordariales.</title>
        <authorList>
            <person name="Hensen N."/>
            <person name="Bonometti L."/>
            <person name="Westerberg I."/>
            <person name="Brannstrom I.O."/>
            <person name="Guillou S."/>
            <person name="Cros-Aarteil S."/>
            <person name="Calhoun S."/>
            <person name="Haridas S."/>
            <person name="Kuo A."/>
            <person name="Mondo S."/>
            <person name="Pangilinan J."/>
            <person name="Riley R."/>
            <person name="LaButti K."/>
            <person name="Andreopoulos B."/>
            <person name="Lipzen A."/>
            <person name="Chen C."/>
            <person name="Yan M."/>
            <person name="Daum C."/>
            <person name="Ng V."/>
            <person name="Clum A."/>
            <person name="Steindorff A."/>
            <person name="Ohm R.A."/>
            <person name="Martin F."/>
            <person name="Silar P."/>
            <person name="Natvig D.O."/>
            <person name="Lalanne C."/>
            <person name="Gautier V."/>
            <person name="Ament-Velasquez S.L."/>
            <person name="Kruys A."/>
            <person name="Hutchinson M.I."/>
            <person name="Powell A.J."/>
            <person name="Barry K."/>
            <person name="Miller A.N."/>
            <person name="Grigoriev I.V."/>
            <person name="Debuchy R."/>
            <person name="Gladieux P."/>
            <person name="Hiltunen Thoren M."/>
            <person name="Johannesson H."/>
        </authorList>
    </citation>
    <scope>NUCLEOTIDE SEQUENCE</scope>
    <source>
        <strain evidence="2">CBS 508.74</strain>
    </source>
</reference>
<feature type="compositionally biased region" description="Basic and acidic residues" evidence="1">
    <location>
        <begin position="276"/>
        <end position="295"/>
    </location>
</feature>
<sequence length="677" mass="70612">MSKDARDLKHKHDGPRQPHRKDSLSSVLSWAGFIAAPKAPGNHPLTGQHSTQASSSGSNSKPRRHSVAGPDTKKKTPSNLDSKPQAGASKADKNRSSEKVHKSVSDPLDAPKSMTRGQSAQPAQEKPRSPTPPMPKSILRVSSPDGCKRPRQFVNPETGEPVSPGESPTSPVFGTLSLDSPPGSPPMSPVQRPMSPGTTVRFAKATIHRVEVGPGRRFLPVKRKSKSTLTYISPLDPGTQKSAPKTMLQSPTKMRRHQENQAAMGRYWMRTEEEEAQWRAEAERRAEEEAERYRNEPASPPPPVVAATTESAVEAAVGTRSTLADKVTEIDKVTPRDLKPNPDKLEEEEAESSDSDTDEEAGAKCSVSEKTGMSAEETDETARMAAGKETGSDASDENFEGAPKATLLNPTPTPTVAAKIATRGTGAHTPAVALAGDTQTPTAGLTRTETLTQVTEGKPTDSQAAEKHAAEERAGQTTTPGLANNNPPGQAEAGSKTPNDPQLSAAGSSPSSLPTGPLSKDKDKPAPTSSPILSGGQGLALGLAAEKRPGSPIQLVSCRARPRSRSRSVSPRSSSTTTKPPTTTPTSSTAAAAAATKISTPAASGKNGVKSQRAASPTSSACPGLNLKSGGGSDNGGGAGGGISSSTNSSSNHLHLSGRRGGRRCFDEHHNKPEITA</sequence>
<feature type="compositionally biased region" description="Basic and acidic residues" evidence="1">
    <location>
        <begin position="464"/>
        <end position="474"/>
    </location>
</feature>
<gene>
    <name evidence="2" type="ORF">N656DRAFT_628961</name>
</gene>
<evidence type="ECO:0000256" key="1">
    <source>
        <dbReference type="SAM" id="MobiDB-lite"/>
    </source>
</evidence>
<feature type="compositionally biased region" description="Basic and acidic residues" evidence="1">
    <location>
        <begin position="14"/>
        <end position="23"/>
    </location>
</feature>
<feature type="compositionally biased region" description="Low complexity" evidence="1">
    <location>
        <begin position="503"/>
        <end position="518"/>
    </location>
</feature>
<feature type="compositionally biased region" description="Polar residues" evidence="1">
    <location>
        <begin position="609"/>
        <end position="621"/>
    </location>
</feature>
<proteinExistence type="predicted"/>
<feature type="compositionally biased region" description="Low complexity" evidence="1">
    <location>
        <begin position="567"/>
        <end position="604"/>
    </location>
</feature>
<evidence type="ECO:0000313" key="3">
    <source>
        <dbReference type="Proteomes" id="UP001302812"/>
    </source>
</evidence>
<feature type="compositionally biased region" description="Low complexity" evidence="1">
    <location>
        <begin position="305"/>
        <end position="317"/>
    </location>
</feature>
<feature type="compositionally biased region" description="Basic and acidic residues" evidence="1">
    <location>
        <begin position="90"/>
        <end position="104"/>
    </location>
</feature>
<feature type="region of interest" description="Disordered" evidence="1">
    <location>
        <begin position="1"/>
        <end position="198"/>
    </location>
</feature>
<feature type="region of interest" description="Disordered" evidence="1">
    <location>
        <begin position="218"/>
        <end position="261"/>
    </location>
</feature>
<protein>
    <submittedName>
        <fullName evidence="2">Uncharacterized protein</fullName>
    </submittedName>
</protein>
<name>A0AAN6TG62_9PEZI</name>
<dbReference type="Proteomes" id="UP001302812">
    <property type="component" value="Unassembled WGS sequence"/>
</dbReference>
<feature type="compositionally biased region" description="Polar residues" evidence="1">
    <location>
        <begin position="437"/>
        <end position="463"/>
    </location>
</feature>
<feature type="compositionally biased region" description="Basic and acidic residues" evidence="1">
    <location>
        <begin position="664"/>
        <end position="677"/>
    </location>
</feature>
<feature type="compositionally biased region" description="Gly residues" evidence="1">
    <location>
        <begin position="629"/>
        <end position="643"/>
    </location>
</feature>
<feature type="compositionally biased region" description="Polar residues" evidence="1">
    <location>
        <begin position="45"/>
        <end position="60"/>
    </location>
</feature>
<feature type="compositionally biased region" description="Acidic residues" evidence="1">
    <location>
        <begin position="345"/>
        <end position="360"/>
    </location>
</feature>
<feature type="region of interest" description="Disordered" evidence="1">
    <location>
        <begin position="274"/>
        <end position="677"/>
    </location>
</feature>
<dbReference type="AlphaFoldDB" id="A0AAN6TG62"/>
<feature type="compositionally biased region" description="Basic and acidic residues" evidence="1">
    <location>
        <begin position="326"/>
        <end position="344"/>
    </location>
</feature>
<reference evidence="2" key="2">
    <citation type="submission" date="2023-05" db="EMBL/GenBank/DDBJ databases">
        <authorList>
            <consortium name="Lawrence Berkeley National Laboratory"/>
            <person name="Steindorff A."/>
            <person name="Hensen N."/>
            <person name="Bonometti L."/>
            <person name="Westerberg I."/>
            <person name="Brannstrom I.O."/>
            <person name="Guillou S."/>
            <person name="Cros-Aarteil S."/>
            <person name="Calhoun S."/>
            <person name="Haridas S."/>
            <person name="Kuo A."/>
            <person name="Mondo S."/>
            <person name="Pangilinan J."/>
            <person name="Riley R."/>
            <person name="Labutti K."/>
            <person name="Andreopoulos B."/>
            <person name="Lipzen A."/>
            <person name="Chen C."/>
            <person name="Yanf M."/>
            <person name="Daum C."/>
            <person name="Ng V."/>
            <person name="Clum A."/>
            <person name="Ohm R."/>
            <person name="Martin F."/>
            <person name="Silar P."/>
            <person name="Natvig D."/>
            <person name="Lalanne C."/>
            <person name="Gautier V."/>
            <person name="Ament-Velasquez S.L."/>
            <person name="Kruys A."/>
            <person name="Hutchinson M.I."/>
            <person name="Powell A.J."/>
            <person name="Barry K."/>
            <person name="Miller A.N."/>
            <person name="Grigoriev I.V."/>
            <person name="Debuchy R."/>
            <person name="Gladieux P."/>
            <person name="Thoren M.H."/>
            <person name="Johannesson H."/>
        </authorList>
    </citation>
    <scope>NUCLEOTIDE SEQUENCE</scope>
    <source>
        <strain evidence="2">CBS 508.74</strain>
    </source>
</reference>
<comment type="caution">
    <text evidence="2">The sequence shown here is derived from an EMBL/GenBank/DDBJ whole genome shotgun (WGS) entry which is preliminary data.</text>
</comment>